<dbReference type="SUPFAM" id="SSF56317">
    <property type="entry name" value="Carbon-nitrogen hydrolase"/>
    <property type="match status" value="1"/>
</dbReference>
<organism evidence="3 4">
    <name type="scientific">Roseovarius aestuarii</name>
    <dbReference type="NCBI Taxonomy" id="475083"/>
    <lineage>
        <taxon>Bacteria</taxon>
        <taxon>Pseudomonadati</taxon>
        <taxon>Pseudomonadota</taxon>
        <taxon>Alphaproteobacteria</taxon>
        <taxon>Rhodobacterales</taxon>
        <taxon>Roseobacteraceae</taxon>
        <taxon>Roseovarius</taxon>
    </lineage>
</organism>
<name>A0A1X7BU72_9RHOB</name>
<accession>A0A1X7BU72</accession>
<gene>
    <name evidence="3" type="primary">ramA_2</name>
    <name evidence="3" type="ORF">ROA7745_02894</name>
</gene>
<dbReference type="PROSITE" id="PS50263">
    <property type="entry name" value="CN_HYDROLASE"/>
    <property type="match status" value="1"/>
</dbReference>
<dbReference type="GO" id="GO:0016811">
    <property type="term" value="F:hydrolase activity, acting on carbon-nitrogen (but not peptide) bonds, in linear amides"/>
    <property type="evidence" value="ECO:0007669"/>
    <property type="project" value="TreeGrafter"/>
</dbReference>
<evidence type="ECO:0000313" key="3">
    <source>
        <dbReference type="EMBL" id="SMC13060.1"/>
    </source>
</evidence>
<sequence length="253" mass="27360">MKLGVYQCVAAGRSSQERLAVLEEHLKEQDIDLLVCPELFLSGYNAGPEIDRLAEPPDGPFGRKMAALAQRHGCAIAYGYPERGPDRIYNSAALYDAGGALLATHRKQMPAPGSFEEDVFGRGDGITFAEVCGWRVAMIICYEVEFPEIVRRAAQGGADLLLVPTALGADWGVVAEKLVPARAVENGLYLAYASHAGEENGASYFGGSRIAAPDGSDLAVARQDEVLISAGIIQEMVWKMRERLPYLRDCKGL</sequence>
<dbReference type="EMBL" id="FWXB01000011">
    <property type="protein sequence ID" value="SMC13060.1"/>
    <property type="molecule type" value="Genomic_DNA"/>
</dbReference>
<feature type="domain" description="CN hydrolase" evidence="2">
    <location>
        <begin position="1"/>
        <end position="234"/>
    </location>
</feature>
<dbReference type="OrthoDB" id="9811121at2"/>
<dbReference type="AlphaFoldDB" id="A0A1X7BU72"/>
<evidence type="ECO:0000259" key="2">
    <source>
        <dbReference type="PROSITE" id="PS50263"/>
    </source>
</evidence>
<keyword evidence="1 3" id="KW-0378">Hydrolase</keyword>
<evidence type="ECO:0000313" key="4">
    <source>
        <dbReference type="Proteomes" id="UP000193224"/>
    </source>
</evidence>
<dbReference type="Pfam" id="PF00795">
    <property type="entry name" value="CN_hydrolase"/>
    <property type="match status" value="1"/>
</dbReference>
<dbReference type="EC" id="3.5.1.100" evidence="3"/>
<dbReference type="InterPro" id="IPR003010">
    <property type="entry name" value="C-N_Hydrolase"/>
</dbReference>
<evidence type="ECO:0000256" key="1">
    <source>
        <dbReference type="ARBA" id="ARBA00022801"/>
    </source>
</evidence>
<dbReference type="CDD" id="cd07576">
    <property type="entry name" value="R-amidase_like"/>
    <property type="match status" value="1"/>
</dbReference>
<dbReference type="InterPro" id="IPR050345">
    <property type="entry name" value="Aliph_Amidase/BUP"/>
</dbReference>
<dbReference type="PANTHER" id="PTHR43674:SF2">
    <property type="entry name" value="BETA-UREIDOPROPIONASE"/>
    <property type="match status" value="1"/>
</dbReference>
<keyword evidence="4" id="KW-1185">Reference proteome</keyword>
<dbReference type="RefSeq" id="WP_085801008.1">
    <property type="nucleotide sequence ID" value="NZ_FWXB01000011.1"/>
</dbReference>
<proteinExistence type="predicted"/>
<dbReference type="InterPro" id="IPR044083">
    <property type="entry name" value="RamA-like"/>
</dbReference>
<dbReference type="InterPro" id="IPR036526">
    <property type="entry name" value="C-N_Hydrolase_sf"/>
</dbReference>
<protein>
    <submittedName>
        <fullName evidence="3">(R)-stereoselective amidase</fullName>
        <ecNumber evidence="3">3.5.1.100</ecNumber>
    </submittedName>
</protein>
<reference evidence="3 4" key="1">
    <citation type="submission" date="2017-03" db="EMBL/GenBank/DDBJ databases">
        <authorList>
            <person name="Afonso C.L."/>
            <person name="Miller P.J."/>
            <person name="Scott M.A."/>
            <person name="Spackman E."/>
            <person name="Goraichik I."/>
            <person name="Dimitrov K.M."/>
            <person name="Suarez D.L."/>
            <person name="Swayne D.E."/>
        </authorList>
    </citation>
    <scope>NUCLEOTIDE SEQUENCE [LARGE SCALE GENOMIC DNA]</scope>
    <source>
        <strain evidence="3 4">CECT 7745</strain>
    </source>
</reference>
<dbReference type="Gene3D" id="3.60.110.10">
    <property type="entry name" value="Carbon-nitrogen hydrolase"/>
    <property type="match status" value="1"/>
</dbReference>
<dbReference type="Proteomes" id="UP000193224">
    <property type="component" value="Unassembled WGS sequence"/>
</dbReference>
<dbReference type="PANTHER" id="PTHR43674">
    <property type="entry name" value="NITRILASE C965.09-RELATED"/>
    <property type="match status" value="1"/>
</dbReference>